<dbReference type="Gene3D" id="3.40.50.300">
    <property type="entry name" value="P-loop containing nucleotide triphosphate hydrolases"/>
    <property type="match status" value="1"/>
</dbReference>
<dbReference type="OrthoDB" id="426293at2759"/>
<reference evidence="2" key="1">
    <citation type="submission" date="2022-11" db="UniProtKB">
        <authorList>
            <consortium name="EnsemblMetazoa"/>
        </authorList>
    </citation>
    <scope>IDENTIFICATION</scope>
</reference>
<dbReference type="EnsemblMetazoa" id="XM_038201441.1">
    <property type="protein sequence ID" value="XP_038057369.1"/>
    <property type="gene ID" value="LOC119728975"/>
</dbReference>
<dbReference type="InterPro" id="IPR027417">
    <property type="entry name" value="P-loop_NTPase"/>
</dbReference>
<name>A0A914A176_PATMI</name>
<evidence type="ECO:0000313" key="2">
    <source>
        <dbReference type="EnsemblMetazoa" id="XP_038057370.1"/>
    </source>
</evidence>
<dbReference type="RefSeq" id="XP_038057369.1">
    <property type="nucleotide sequence ID" value="XM_038201441.1"/>
</dbReference>
<accession>A0A914A176</accession>
<evidence type="ECO:0000313" key="3">
    <source>
        <dbReference type="Proteomes" id="UP000887568"/>
    </source>
</evidence>
<feature type="region of interest" description="Disordered" evidence="1">
    <location>
        <begin position="1"/>
        <end position="53"/>
    </location>
</feature>
<dbReference type="RefSeq" id="XP_038057368.1">
    <property type="nucleotide sequence ID" value="XM_038201440.1"/>
</dbReference>
<keyword evidence="3" id="KW-1185">Reference proteome</keyword>
<dbReference type="OMA" id="LQYRECT"/>
<proteinExistence type="predicted"/>
<protein>
    <submittedName>
        <fullName evidence="2">Uncharacterized protein</fullName>
    </submittedName>
</protein>
<dbReference type="RefSeq" id="XP_038057371.1">
    <property type="nucleotide sequence ID" value="XM_038201443.1"/>
</dbReference>
<dbReference type="AlphaFoldDB" id="A0A914A176"/>
<dbReference type="GeneID" id="119728975"/>
<dbReference type="EnsemblMetazoa" id="XM_038201442.1">
    <property type="protein sequence ID" value="XP_038057370.1"/>
    <property type="gene ID" value="LOC119728975"/>
</dbReference>
<dbReference type="EnsemblMetazoa" id="XM_038201443.1">
    <property type="protein sequence ID" value="XP_038057371.1"/>
    <property type="gene ID" value="LOC119728975"/>
</dbReference>
<sequence>MPPKKLAANKSASTKPATKKAAASKQPSNKPATKTTATKTNATIKDPATAKKEEAVKEPVDLGVTIKLGELTNELLGEEASYKKSGRWPLVLDPTGNSATFLKYRNTNMLNAKTPNDLVSNTIRLAVLGGLRYGKPVVLDMEDADMFDVCVTKFDEVQKELMDDILSKEITKNEKYLSLVKDTDGPEYSPDRFLSEVDKFVFVIITKIAPPASLRKRTFVVEIE</sequence>
<evidence type="ECO:0000256" key="1">
    <source>
        <dbReference type="SAM" id="MobiDB-lite"/>
    </source>
</evidence>
<dbReference type="RefSeq" id="XP_038057370.1">
    <property type="nucleotide sequence ID" value="XM_038201442.1"/>
</dbReference>
<organism evidence="2 3">
    <name type="scientific">Patiria miniata</name>
    <name type="common">Bat star</name>
    <name type="synonym">Asterina miniata</name>
    <dbReference type="NCBI Taxonomy" id="46514"/>
    <lineage>
        <taxon>Eukaryota</taxon>
        <taxon>Metazoa</taxon>
        <taxon>Echinodermata</taxon>
        <taxon>Eleutherozoa</taxon>
        <taxon>Asterozoa</taxon>
        <taxon>Asteroidea</taxon>
        <taxon>Valvatacea</taxon>
        <taxon>Valvatida</taxon>
        <taxon>Asterinidae</taxon>
        <taxon>Patiria</taxon>
    </lineage>
</organism>
<dbReference type="Proteomes" id="UP000887568">
    <property type="component" value="Unplaced"/>
</dbReference>
<dbReference type="EnsemblMetazoa" id="XM_038201440.1">
    <property type="protein sequence ID" value="XP_038057368.1"/>
    <property type="gene ID" value="LOC119728975"/>
</dbReference>
<feature type="compositionally biased region" description="Low complexity" evidence="1">
    <location>
        <begin position="8"/>
        <end position="43"/>
    </location>
</feature>